<reference evidence="2" key="1">
    <citation type="submission" date="2016-01" db="EMBL/GenBank/DDBJ databases">
        <authorList>
            <person name="Peeters Charlotte."/>
        </authorList>
    </citation>
    <scope>NUCLEOTIDE SEQUENCE</scope>
    <source>
        <strain evidence="2">LMG 22936</strain>
    </source>
</reference>
<feature type="chain" id="PRO_5011118992" description="RND family efflux transporter MFP subunit" evidence="1">
    <location>
        <begin position="36"/>
        <end position="206"/>
    </location>
</feature>
<protein>
    <recommendedName>
        <fullName evidence="4">RND family efflux transporter MFP subunit</fullName>
    </recommendedName>
</protein>
<proteinExistence type="predicted"/>
<feature type="signal peptide" evidence="1">
    <location>
        <begin position="1"/>
        <end position="35"/>
    </location>
</feature>
<dbReference type="Proteomes" id="UP000054717">
    <property type="component" value="Unassembled WGS sequence"/>
</dbReference>
<dbReference type="EMBL" id="FCNZ02000070">
    <property type="protein sequence ID" value="SAL80497.1"/>
    <property type="molecule type" value="Genomic_DNA"/>
</dbReference>
<evidence type="ECO:0000256" key="1">
    <source>
        <dbReference type="SAM" id="SignalP"/>
    </source>
</evidence>
<organism evidence="2 3">
    <name type="scientific">Caballeronia telluris</name>
    <dbReference type="NCBI Taxonomy" id="326475"/>
    <lineage>
        <taxon>Bacteria</taxon>
        <taxon>Pseudomonadati</taxon>
        <taxon>Pseudomonadota</taxon>
        <taxon>Betaproteobacteria</taxon>
        <taxon>Burkholderiales</taxon>
        <taxon>Burkholderiaceae</taxon>
        <taxon>Caballeronia</taxon>
    </lineage>
</organism>
<keyword evidence="3" id="KW-1185">Reference proteome</keyword>
<name>A0A158KHC1_9BURK</name>
<gene>
    <name evidence="2" type="ORF">AWB66_06260</name>
</gene>
<evidence type="ECO:0000313" key="3">
    <source>
        <dbReference type="Proteomes" id="UP000054717"/>
    </source>
</evidence>
<dbReference type="AlphaFoldDB" id="A0A158KHC1"/>
<accession>A0A158KHC1</accession>
<sequence length="206" mass="21082">MSPKGQSRVLRTGLAHATAIAAMAAAMALADTAIAQNAASGAGDDTRGAATVAEAQAHVVGIDPATNSVALQGPQGRIVEVAVNPEVGDVKKLQIGDTVNIQYRNALLVRATKVKSTGIRERVDTEATIPASGGVAATARSVQILATIQKIDAQKRLITLRGPSRTEVFQVAPDVSLDGLKTGDTVRAEFVSATAIQVLRGGAAVK</sequence>
<dbReference type="STRING" id="326475.AWB66_06260"/>
<comment type="caution">
    <text evidence="2">The sequence shown here is derived from an EMBL/GenBank/DDBJ whole genome shotgun (WGS) entry which is preliminary data.</text>
</comment>
<evidence type="ECO:0008006" key="4">
    <source>
        <dbReference type="Google" id="ProtNLM"/>
    </source>
</evidence>
<evidence type="ECO:0000313" key="2">
    <source>
        <dbReference type="EMBL" id="SAL80497.1"/>
    </source>
</evidence>
<keyword evidence="1" id="KW-0732">Signal</keyword>